<name>A0A813RT26_9BILA</name>
<dbReference type="Proteomes" id="UP000663829">
    <property type="component" value="Unassembled WGS sequence"/>
</dbReference>
<feature type="domain" description="Reverse transcriptase" evidence="1">
    <location>
        <begin position="78"/>
        <end position="305"/>
    </location>
</feature>
<dbReference type="SUPFAM" id="SSF56672">
    <property type="entry name" value="DNA/RNA polymerases"/>
    <property type="match status" value="1"/>
</dbReference>
<keyword evidence="4" id="KW-1185">Reference proteome</keyword>
<evidence type="ECO:0000259" key="1">
    <source>
        <dbReference type="PROSITE" id="PS50878"/>
    </source>
</evidence>
<dbReference type="EMBL" id="CAJNOQ010000335">
    <property type="protein sequence ID" value="CAF0788948.1"/>
    <property type="molecule type" value="Genomic_DNA"/>
</dbReference>
<reference evidence="2" key="1">
    <citation type="submission" date="2021-02" db="EMBL/GenBank/DDBJ databases">
        <authorList>
            <person name="Nowell W R."/>
        </authorList>
    </citation>
    <scope>NUCLEOTIDE SEQUENCE</scope>
</reference>
<dbReference type="EMBL" id="CAJOBC010000335">
    <property type="protein sequence ID" value="CAF3573059.1"/>
    <property type="molecule type" value="Genomic_DNA"/>
</dbReference>
<dbReference type="PROSITE" id="PS50878">
    <property type="entry name" value="RT_POL"/>
    <property type="match status" value="1"/>
</dbReference>
<dbReference type="Proteomes" id="UP000681722">
    <property type="component" value="Unassembled WGS sequence"/>
</dbReference>
<dbReference type="Pfam" id="PF00078">
    <property type="entry name" value="RVT_1"/>
    <property type="match status" value="1"/>
</dbReference>
<organism evidence="2 4">
    <name type="scientific">Didymodactylos carnosus</name>
    <dbReference type="NCBI Taxonomy" id="1234261"/>
    <lineage>
        <taxon>Eukaryota</taxon>
        <taxon>Metazoa</taxon>
        <taxon>Spiralia</taxon>
        <taxon>Gnathifera</taxon>
        <taxon>Rotifera</taxon>
        <taxon>Eurotatoria</taxon>
        <taxon>Bdelloidea</taxon>
        <taxon>Philodinida</taxon>
        <taxon>Philodinidae</taxon>
        <taxon>Didymodactylos</taxon>
    </lineage>
</organism>
<dbReference type="AlphaFoldDB" id="A0A813RT26"/>
<dbReference type="PANTHER" id="PTHR33332">
    <property type="entry name" value="REVERSE TRANSCRIPTASE DOMAIN-CONTAINING PROTEIN"/>
    <property type="match status" value="1"/>
</dbReference>
<evidence type="ECO:0000313" key="2">
    <source>
        <dbReference type="EMBL" id="CAF0788948.1"/>
    </source>
</evidence>
<dbReference type="CDD" id="cd01650">
    <property type="entry name" value="RT_nLTR_like"/>
    <property type="match status" value="1"/>
</dbReference>
<proteinExistence type="predicted"/>
<evidence type="ECO:0000313" key="3">
    <source>
        <dbReference type="EMBL" id="CAF3573059.1"/>
    </source>
</evidence>
<dbReference type="OrthoDB" id="410381at2759"/>
<sequence>MAIRQHPTSETVAARRDILHKQLCNLLADVPTTMSSGPKLTKLDFLKHYALTEKPHIIAGVETWLGPLDEDNTLAIDGYSTLYRNDRTSHGGHVNALFKSGDVHEKGNYRPITLLPVLSKVCERVVHHKLYDYFLRNNLLSRHQSGFRCGDGTINQLHEIVHKINEGLDECGFVRGVFLDIRKAFDTVWHRGLLLKLEKYGIGGSVLKWLESYLTGRRIVTMVSGKTSSERKINCGVPQGSVLGRLLFLIFINDISDNLENLCKLYADDTCLYGSGKDLKASSDSLNRDLAVCPNGPLIGYLSSI</sequence>
<evidence type="ECO:0000313" key="4">
    <source>
        <dbReference type="Proteomes" id="UP000663829"/>
    </source>
</evidence>
<dbReference type="InterPro" id="IPR043502">
    <property type="entry name" value="DNA/RNA_pol_sf"/>
</dbReference>
<accession>A0A813RT26</accession>
<protein>
    <recommendedName>
        <fullName evidence="1">Reverse transcriptase domain-containing protein</fullName>
    </recommendedName>
</protein>
<gene>
    <name evidence="2" type="ORF">GPM918_LOCUS2894</name>
    <name evidence="3" type="ORF">SRO942_LOCUS2894</name>
</gene>
<comment type="caution">
    <text evidence="2">The sequence shown here is derived from an EMBL/GenBank/DDBJ whole genome shotgun (WGS) entry which is preliminary data.</text>
</comment>
<dbReference type="InterPro" id="IPR000477">
    <property type="entry name" value="RT_dom"/>
</dbReference>